<evidence type="ECO:0000259" key="3">
    <source>
        <dbReference type="Pfam" id="PF01765"/>
    </source>
</evidence>
<keyword evidence="2" id="KW-0648">Protein biosynthesis</keyword>
<dbReference type="InterPro" id="IPR036191">
    <property type="entry name" value="RRF_sf"/>
</dbReference>
<dbReference type="PANTHER" id="PTHR20982:SF3">
    <property type="entry name" value="MITOCHONDRIAL RIBOSOME RECYCLING FACTOR PSEUDO 1"/>
    <property type="match status" value="1"/>
</dbReference>
<feature type="non-terminal residue" evidence="4">
    <location>
        <position position="77"/>
    </location>
</feature>
<comment type="similarity">
    <text evidence="1">Belongs to the RRF family.</text>
</comment>
<dbReference type="InterPro" id="IPR002661">
    <property type="entry name" value="Ribosome_recyc_fac"/>
</dbReference>
<dbReference type="AlphaFoldDB" id="K1TMX9"/>
<evidence type="ECO:0000313" key="4">
    <source>
        <dbReference type="EMBL" id="EKC60701.1"/>
    </source>
</evidence>
<gene>
    <name evidence="4" type="ORF">LEA_12733</name>
</gene>
<organism evidence="4">
    <name type="scientific">human gut metagenome</name>
    <dbReference type="NCBI Taxonomy" id="408170"/>
    <lineage>
        <taxon>unclassified sequences</taxon>
        <taxon>metagenomes</taxon>
        <taxon>organismal metagenomes</taxon>
    </lineage>
</organism>
<proteinExistence type="inferred from homology"/>
<dbReference type="Pfam" id="PF01765">
    <property type="entry name" value="RRF"/>
    <property type="match status" value="1"/>
</dbReference>
<dbReference type="PANTHER" id="PTHR20982">
    <property type="entry name" value="RIBOSOME RECYCLING FACTOR"/>
    <property type="match status" value="1"/>
</dbReference>
<name>K1TMX9_9ZZZZ</name>
<dbReference type="Gene3D" id="3.30.1360.40">
    <property type="match status" value="1"/>
</dbReference>
<dbReference type="GO" id="GO:0006412">
    <property type="term" value="P:translation"/>
    <property type="evidence" value="ECO:0007669"/>
    <property type="project" value="UniProtKB-KW"/>
</dbReference>
<dbReference type="GO" id="GO:0043023">
    <property type="term" value="F:ribosomal large subunit binding"/>
    <property type="evidence" value="ECO:0007669"/>
    <property type="project" value="TreeGrafter"/>
</dbReference>
<evidence type="ECO:0000256" key="1">
    <source>
        <dbReference type="ARBA" id="ARBA00005912"/>
    </source>
</evidence>
<dbReference type="InterPro" id="IPR023584">
    <property type="entry name" value="Ribosome_recyc_fac_dom"/>
</dbReference>
<dbReference type="SUPFAM" id="SSF55194">
    <property type="entry name" value="Ribosome recycling factor, RRF"/>
    <property type="match status" value="1"/>
</dbReference>
<protein>
    <submittedName>
        <fullName evidence="4">Ribosome recycling factor</fullName>
    </submittedName>
</protein>
<comment type="caution">
    <text evidence="4">The sequence shown here is derived from an EMBL/GenBank/DDBJ whole genome shotgun (WGS) entry which is preliminary data.</text>
</comment>
<sequence>MKDVINTAKDKMGKCVAAVETEYASIRAGRANPAVLDKVTVDYYGVPTQINAMAAVAVSEARVLVITPWDASTLKSI</sequence>
<evidence type="ECO:0000256" key="2">
    <source>
        <dbReference type="ARBA" id="ARBA00022917"/>
    </source>
</evidence>
<dbReference type="EMBL" id="AJWY01008621">
    <property type="protein sequence ID" value="EKC60701.1"/>
    <property type="molecule type" value="Genomic_DNA"/>
</dbReference>
<feature type="domain" description="Ribosome recycling factor" evidence="3">
    <location>
        <begin position="20"/>
        <end position="77"/>
    </location>
</feature>
<accession>K1TMX9</accession>
<reference evidence="4" key="1">
    <citation type="journal article" date="2013" name="Environ. Microbiol.">
        <title>Microbiota from the distal guts of lean and obese adolescents exhibit partial functional redundancy besides clear differences in community structure.</title>
        <authorList>
            <person name="Ferrer M."/>
            <person name="Ruiz A."/>
            <person name="Lanza F."/>
            <person name="Haange S.B."/>
            <person name="Oberbach A."/>
            <person name="Till H."/>
            <person name="Bargiela R."/>
            <person name="Campoy C."/>
            <person name="Segura M.T."/>
            <person name="Richter M."/>
            <person name="von Bergen M."/>
            <person name="Seifert J."/>
            <person name="Suarez A."/>
        </authorList>
    </citation>
    <scope>NUCLEOTIDE SEQUENCE</scope>
</reference>